<evidence type="ECO:0000256" key="7">
    <source>
        <dbReference type="ARBA" id="ARBA00022559"/>
    </source>
</evidence>
<dbReference type="PANTHER" id="PTHR31235">
    <property type="entry name" value="PEROXIDASE 25-RELATED"/>
    <property type="match status" value="1"/>
</dbReference>
<evidence type="ECO:0000256" key="11">
    <source>
        <dbReference type="ARBA" id="ARBA00022837"/>
    </source>
</evidence>
<feature type="domain" description="Plant heme peroxidase family profile" evidence="23">
    <location>
        <begin position="29"/>
        <end position="328"/>
    </location>
</feature>
<evidence type="ECO:0000313" key="25">
    <source>
        <dbReference type="RefSeq" id="XP_020087332.1"/>
    </source>
</evidence>
<feature type="site" description="Transition state stabilizer" evidence="20">
    <location>
        <position position="68"/>
    </location>
</feature>
<feature type="disulfide bond" evidence="21">
    <location>
        <begin position="74"/>
        <end position="79"/>
    </location>
</feature>
<dbReference type="EC" id="1.11.1.7" evidence="5 22"/>
<dbReference type="GO" id="GO:0020037">
    <property type="term" value="F:heme binding"/>
    <property type="evidence" value="ECO:0007669"/>
    <property type="project" value="UniProtKB-UniRule"/>
</dbReference>
<comment type="function">
    <text evidence="2">Removal of H(2)O(2), oxidation of toxic reductants, biosynthesis and degradation of lignin, suberization, auxin catabolism, response to environmental stresses such as wounding, pathogen attack and oxidative stress. These functions might be dependent on each isozyme/isoform in each plant tissue.</text>
</comment>
<dbReference type="GO" id="GO:0042744">
    <property type="term" value="P:hydrogen peroxide catabolic process"/>
    <property type="evidence" value="ECO:0007669"/>
    <property type="project" value="UniProtKB-KW"/>
</dbReference>
<dbReference type="InterPro" id="IPR000823">
    <property type="entry name" value="Peroxidase_pln"/>
</dbReference>
<keyword evidence="12 22" id="KW-0560">Oxidoreductase</keyword>
<dbReference type="OrthoDB" id="600458at2759"/>
<keyword evidence="7 22" id="KW-0575">Peroxidase</keyword>
<evidence type="ECO:0000259" key="23">
    <source>
        <dbReference type="PROSITE" id="PS50873"/>
    </source>
</evidence>
<evidence type="ECO:0000256" key="21">
    <source>
        <dbReference type="PIRSR" id="PIRSR600823-5"/>
    </source>
</evidence>
<dbReference type="AlphaFoldDB" id="A0A6P5EV10"/>
<feature type="active site" description="Proton acceptor" evidence="17">
    <location>
        <position position="72"/>
    </location>
</feature>
<evidence type="ECO:0000256" key="20">
    <source>
        <dbReference type="PIRSR" id="PIRSR600823-4"/>
    </source>
</evidence>
<keyword evidence="9 19" id="KW-0479">Metal-binding</keyword>
<keyword evidence="11 19" id="KW-0106">Calcium</keyword>
<gene>
    <name evidence="25" type="primary">LOC109709485</name>
</gene>
<sequence length="328" mass="35148">MRRANYKPIFASFLLSVVTIQCMLQSSASLSVGYYKSKCPNAEGIVADAVRSAITGSGDRGIGAGLIRLHFHDCFVRGCDASVLLDGPNTEKTAPPNLSLRGFEVIDTAKSQLESACPGKVSCADILAFAARDLVVLLGGVNYSVPSGRLDGSTSSSSEAMQFLPPPFGDVSQIQSMFAVKGLTLDDMVILSGAHAVGRSHCSSFSNRLYSWNSPDGVDPSMDKNFAAYLKTKCPKNGGGDPVVDMNVVTPNKFNTRYYKLVKAHKVLFTSDQTLLNNAQAAALVNQSSNQPYTWPRSFNKAMLKMGAIEILTSANGGRIRKNCRVAN</sequence>
<feature type="binding site" evidence="18">
    <location>
        <position position="165"/>
    </location>
    <ligand>
        <name>substrate</name>
    </ligand>
</feature>
<comment type="cofactor">
    <cofactor evidence="19 22">
        <name>Ca(2+)</name>
        <dbReference type="ChEBI" id="CHEBI:29108"/>
    </cofactor>
    <text evidence="19 22">Binds 2 calcium ions per subunit.</text>
</comment>
<feature type="binding site" evidence="19">
    <location>
        <position position="82"/>
    </location>
    <ligand>
        <name>Ca(2+)</name>
        <dbReference type="ChEBI" id="CHEBI:29108"/>
        <label>1</label>
    </ligand>
</feature>
<proteinExistence type="inferred from homology"/>
<dbReference type="Gene3D" id="1.10.520.10">
    <property type="match status" value="1"/>
</dbReference>
<feature type="binding site" evidence="19">
    <location>
        <position position="78"/>
    </location>
    <ligand>
        <name>Ca(2+)</name>
        <dbReference type="ChEBI" id="CHEBI:29108"/>
        <label>1</label>
    </ligand>
</feature>
<dbReference type="GO" id="GO:0046872">
    <property type="term" value="F:metal ion binding"/>
    <property type="evidence" value="ECO:0007669"/>
    <property type="project" value="UniProtKB-UniRule"/>
</dbReference>
<dbReference type="GO" id="GO:0006979">
    <property type="term" value="P:response to oxidative stress"/>
    <property type="evidence" value="ECO:0007669"/>
    <property type="project" value="UniProtKB-UniRule"/>
</dbReference>
<dbReference type="RefSeq" id="XP_020087332.1">
    <property type="nucleotide sequence ID" value="XM_020231743.1"/>
</dbReference>
<reference evidence="25" key="2">
    <citation type="submission" date="2025-08" db="UniProtKB">
        <authorList>
            <consortium name="RefSeq"/>
        </authorList>
    </citation>
    <scope>IDENTIFICATION</scope>
    <source>
        <tissue evidence="25">Leaf</tissue>
    </source>
</reference>
<evidence type="ECO:0000256" key="17">
    <source>
        <dbReference type="PIRSR" id="PIRSR600823-1"/>
    </source>
</evidence>
<reference evidence="24" key="1">
    <citation type="journal article" date="2015" name="Nat. Genet.">
        <title>The pineapple genome and the evolution of CAM photosynthesis.</title>
        <authorList>
            <person name="Ming R."/>
            <person name="VanBuren R."/>
            <person name="Wai C.M."/>
            <person name="Tang H."/>
            <person name="Schatz M.C."/>
            <person name="Bowers J.E."/>
            <person name="Lyons E."/>
            <person name="Wang M.L."/>
            <person name="Chen J."/>
            <person name="Biggers E."/>
            <person name="Zhang J."/>
            <person name="Huang L."/>
            <person name="Zhang L."/>
            <person name="Miao W."/>
            <person name="Zhang J."/>
            <person name="Ye Z."/>
            <person name="Miao C."/>
            <person name="Lin Z."/>
            <person name="Wang H."/>
            <person name="Zhou H."/>
            <person name="Yim W.C."/>
            <person name="Priest H.D."/>
            <person name="Zheng C."/>
            <person name="Woodhouse M."/>
            <person name="Edger P.P."/>
            <person name="Guyot R."/>
            <person name="Guo H.B."/>
            <person name="Guo H."/>
            <person name="Zheng G."/>
            <person name="Singh R."/>
            <person name="Sharma A."/>
            <person name="Min X."/>
            <person name="Zheng Y."/>
            <person name="Lee H."/>
            <person name="Gurtowski J."/>
            <person name="Sedlazeck F.J."/>
            <person name="Harkess A."/>
            <person name="McKain M.R."/>
            <person name="Liao Z."/>
            <person name="Fang J."/>
            <person name="Liu J."/>
            <person name="Zhang X."/>
            <person name="Zhang Q."/>
            <person name="Hu W."/>
            <person name="Qin Y."/>
            <person name="Wang K."/>
            <person name="Chen L.Y."/>
            <person name="Shirley N."/>
            <person name="Lin Y.R."/>
            <person name="Liu L.Y."/>
            <person name="Hernandez A.G."/>
            <person name="Wright C.L."/>
            <person name="Bulone V."/>
            <person name="Tuskan G.A."/>
            <person name="Heath K."/>
            <person name="Zee F."/>
            <person name="Moore P.H."/>
            <person name="Sunkar R."/>
            <person name="Leebens-Mack J.H."/>
            <person name="Mockler T."/>
            <person name="Bennetzen J.L."/>
            <person name="Freeling M."/>
            <person name="Sankoff D."/>
            <person name="Paterson A.H."/>
            <person name="Zhu X."/>
            <person name="Yang X."/>
            <person name="Smith J.A."/>
            <person name="Cushman J.C."/>
            <person name="Paull R.E."/>
            <person name="Yu Q."/>
        </authorList>
    </citation>
    <scope>NUCLEOTIDE SEQUENCE [LARGE SCALE GENOMIC DNA]</scope>
    <source>
        <strain evidence="24">cv. F153</strain>
    </source>
</reference>
<keyword evidence="10 22" id="KW-0732">Signal</keyword>
<dbReference type="Proteomes" id="UP000515123">
    <property type="component" value="Linkage group 4"/>
</dbReference>
<keyword evidence="13 19" id="KW-0408">Iron</keyword>
<dbReference type="InterPro" id="IPR002016">
    <property type="entry name" value="Haem_peroxidase"/>
</dbReference>
<keyword evidence="14 21" id="KW-1015">Disulfide bond</keyword>
<feature type="disulfide bond" evidence="21">
    <location>
        <begin position="39"/>
        <end position="117"/>
    </location>
</feature>
<feature type="binding site" evidence="19">
    <location>
        <position position="76"/>
    </location>
    <ligand>
        <name>Ca(2+)</name>
        <dbReference type="ChEBI" id="CHEBI:29108"/>
        <label>1</label>
    </ligand>
</feature>
<feature type="binding site" description="axial binding residue" evidence="19">
    <location>
        <position position="195"/>
    </location>
    <ligand>
        <name>heme b</name>
        <dbReference type="ChEBI" id="CHEBI:60344"/>
    </ligand>
    <ligandPart>
        <name>Fe</name>
        <dbReference type="ChEBI" id="CHEBI:18248"/>
    </ligandPart>
</feature>
<dbReference type="PROSITE" id="PS00436">
    <property type="entry name" value="PEROXIDASE_2"/>
    <property type="match status" value="1"/>
</dbReference>
<feature type="binding site" evidence="19">
    <location>
        <position position="250"/>
    </location>
    <ligand>
        <name>Ca(2+)</name>
        <dbReference type="ChEBI" id="CHEBI:29108"/>
        <label>2</label>
    </ligand>
</feature>
<dbReference type="GO" id="GO:0005576">
    <property type="term" value="C:extracellular region"/>
    <property type="evidence" value="ECO:0007669"/>
    <property type="project" value="UniProtKB-SubCell"/>
</dbReference>
<feature type="disulfide bond" evidence="21">
    <location>
        <begin position="202"/>
        <end position="234"/>
    </location>
</feature>
<evidence type="ECO:0000256" key="22">
    <source>
        <dbReference type="RuleBase" id="RU362060"/>
    </source>
</evidence>
<feature type="binding site" evidence="19">
    <location>
        <position position="91"/>
    </location>
    <ligand>
        <name>Ca(2+)</name>
        <dbReference type="ChEBI" id="CHEBI:29108"/>
        <label>1</label>
    </ligand>
</feature>
<feature type="disulfide bond" evidence="21">
    <location>
        <begin position="123"/>
        <end position="324"/>
    </location>
</feature>
<dbReference type="GeneID" id="109709485"/>
<evidence type="ECO:0000256" key="18">
    <source>
        <dbReference type="PIRSR" id="PIRSR600823-2"/>
    </source>
</evidence>
<evidence type="ECO:0000256" key="14">
    <source>
        <dbReference type="ARBA" id="ARBA00023157"/>
    </source>
</evidence>
<evidence type="ECO:0000256" key="4">
    <source>
        <dbReference type="ARBA" id="ARBA00006873"/>
    </source>
</evidence>
<dbReference type="Pfam" id="PF00141">
    <property type="entry name" value="peroxidase"/>
    <property type="match status" value="1"/>
</dbReference>
<evidence type="ECO:0000256" key="2">
    <source>
        <dbReference type="ARBA" id="ARBA00002322"/>
    </source>
</evidence>
<dbReference type="FunFam" id="1.10.420.10:FF:000006">
    <property type="entry name" value="Peroxidase"/>
    <property type="match status" value="1"/>
</dbReference>
<accession>A0A6P5EV10</accession>
<keyword evidence="15" id="KW-0325">Glycoprotein</keyword>
<evidence type="ECO:0000256" key="13">
    <source>
        <dbReference type="ARBA" id="ARBA00023004"/>
    </source>
</evidence>
<dbReference type="Gramene" id="Aco023523.1.mrna1">
    <property type="protein sequence ID" value="Aco023523.1.mrna1"/>
    <property type="gene ID" value="Aco023523.1.path1"/>
</dbReference>
<evidence type="ECO:0000256" key="8">
    <source>
        <dbReference type="ARBA" id="ARBA00022617"/>
    </source>
</evidence>
<protein>
    <recommendedName>
        <fullName evidence="5 22">Peroxidase</fullName>
        <ecNumber evidence="5 22">1.11.1.7</ecNumber>
    </recommendedName>
</protein>
<evidence type="ECO:0000256" key="10">
    <source>
        <dbReference type="ARBA" id="ARBA00022729"/>
    </source>
</evidence>
<evidence type="ECO:0000313" key="24">
    <source>
        <dbReference type="Proteomes" id="UP000515123"/>
    </source>
</evidence>
<dbReference type="InterPro" id="IPR010255">
    <property type="entry name" value="Haem_peroxidase_sf"/>
</dbReference>
<feature type="binding site" evidence="19">
    <location>
        <position position="80"/>
    </location>
    <ligand>
        <name>Ca(2+)</name>
        <dbReference type="ChEBI" id="CHEBI:29108"/>
        <label>1</label>
    </ligand>
</feature>
<evidence type="ECO:0000256" key="19">
    <source>
        <dbReference type="PIRSR" id="PIRSR600823-3"/>
    </source>
</evidence>
<feature type="chain" id="PRO_5028524709" description="Peroxidase" evidence="22">
    <location>
        <begin position="30"/>
        <end position="328"/>
    </location>
</feature>
<feature type="signal peptide" evidence="22">
    <location>
        <begin position="1"/>
        <end position="29"/>
    </location>
</feature>
<dbReference type="SUPFAM" id="SSF48113">
    <property type="entry name" value="Heme-dependent peroxidases"/>
    <property type="match status" value="1"/>
</dbReference>
<dbReference type="InterPro" id="IPR019793">
    <property type="entry name" value="Peroxidases_heam-ligand_BS"/>
</dbReference>
<dbReference type="PROSITE" id="PS00435">
    <property type="entry name" value="PEROXIDASE_1"/>
    <property type="match status" value="1"/>
</dbReference>
<evidence type="ECO:0000256" key="9">
    <source>
        <dbReference type="ARBA" id="ARBA00022723"/>
    </source>
</evidence>
<name>A0A6P5EV10_ANACO</name>
<evidence type="ECO:0000256" key="5">
    <source>
        <dbReference type="ARBA" id="ARBA00012313"/>
    </source>
</evidence>
<keyword evidence="8 22" id="KW-0349">Heme</keyword>
<keyword evidence="24" id="KW-1185">Reference proteome</keyword>
<dbReference type="GO" id="GO:0140825">
    <property type="term" value="F:lactoperoxidase activity"/>
    <property type="evidence" value="ECO:0007669"/>
    <property type="project" value="UniProtKB-EC"/>
</dbReference>
<evidence type="ECO:0000256" key="3">
    <source>
        <dbReference type="ARBA" id="ARBA00004613"/>
    </source>
</evidence>
<feature type="binding site" evidence="19">
    <location>
        <position position="73"/>
    </location>
    <ligand>
        <name>Ca(2+)</name>
        <dbReference type="ChEBI" id="CHEBI:29108"/>
        <label>1</label>
    </ligand>
</feature>
<evidence type="ECO:0000256" key="1">
    <source>
        <dbReference type="ARBA" id="ARBA00000189"/>
    </source>
</evidence>
<evidence type="ECO:0000256" key="15">
    <source>
        <dbReference type="ARBA" id="ARBA00023180"/>
    </source>
</evidence>
<comment type="subcellular location">
    <subcellularLocation>
        <location evidence="3 22">Secreted</location>
    </subcellularLocation>
</comment>
<evidence type="ECO:0000256" key="6">
    <source>
        <dbReference type="ARBA" id="ARBA00022525"/>
    </source>
</evidence>
<comment type="similarity">
    <text evidence="22">Belongs to the peroxidase family. Classical plant (class III) peroxidase subfamily.</text>
</comment>
<evidence type="ECO:0000256" key="12">
    <source>
        <dbReference type="ARBA" id="ARBA00023002"/>
    </source>
</evidence>
<organism evidence="24 25">
    <name type="scientific">Ananas comosus</name>
    <name type="common">Pineapple</name>
    <name type="synonym">Ananas ananas</name>
    <dbReference type="NCBI Taxonomy" id="4615"/>
    <lineage>
        <taxon>Eukaryota</taxon>
        <taxon>Viridiplantae</taxon>
        <taxon>Streptophyta</taxon>
        <taxon>Embryophyta</taxon>
        <taxon>Tracheophyta</taxon>
        <taxon>Spermatophyta</taxon>
        <taxon>Magnoliopsida</taxon>
        <taxon>Liliopsida</taxon>
        <taxon>Poales</taxon>
        <taxon>Bromeliaceae</taxon>
        <taxon>Bromelioideae</taxon>
        <taxon>Ananas</taxon>
    </lineage>
</organism>
<dbReference type="PROSITE" id="PS50873">
    <property type="entry name" value="PEROXIDASE_4"/>
    <property type="match status" value="1"/>
</dbReference>
<dbReference type="PRINTS" id="PR00458">
    <property type="entry name" value="PEROXIDASE"/>
</dbReference>
<keyword evidence="6 22" id="KW-0964">Secreted</keyword>
<dbReference type="Gene3D" id="1.10.420.10">
    <property type="entry name" value="Peroxidase, domain 2"/>
    <property type="match status" value="1"/>
</dbReference>
<dbReference type="CDD" id="cd00693">
    <property type="entry name" value="secretory_peroxidase"/>
    <property type="match status" value="1"/>
</dbReference>
<comment type="cofactor">
    <cofactor evidence="19 22">
        <name>heme b</name>
        <dbReference type="ChEBI" id="CHEBI:60344"/>
    </cofactor>
    <text evidence="19 22">Binds 1 heme b (iron(II)-protoporphyrin IX) group per subunit.</text>
</comment>
<comment type="catalytic activity">
    <reaction evidence="1 22">
        <text>2 a phenolic donor + H2O2 = 2 a phenolic radical donor + 2 H2O</text>
        <dbReference type="Rhea" id="RHEA:56136"/>
        <dbReference type="ChEBI" id="CHEBI:15377"/>
        <dbReference type="ChEBI" id="CHEBI:16240"/>
        <dbReference type="ChEBI" id="CHEBI:139520"/>
        <dbReference type="ChEBI" id="CHEBI:139521"/>
        <dbReference type="EC" id="1.11.1.7"/>
    </reaction>
</comment>
<dbReference type="FunFam" id="1.10.520.10:FF:000006">
    <property type="entry name" value="Peroxidase"/>
    <property type="match status" value="1"/>
</dbReference>
<dbReference type="PRINTS" id="PR00461">
    <property type="entry name" value="PLPEROXIDASE"/>
</dbReference>
<keyword evidence="16 22" id="KW-0376">Hydrogen peroxide</keyword>
<dbReference type="InterPro" id="IPR033905">
    <property type="entry name" value="Secretory_peroxidase"/>
</dbReference>
<comment type="similarity">
    <text evidence="4">Belongs to the peroxidase family. Ascorbate peroxidase subfamily.</text>
</comment>
<dbReference type="InterPro" id="IPR019794">
    <property type="entry name" value="Peroxidases_AS"/>
</dbReference>
<evidence type="ECO:0000256" key="16">
    <source>
        <dbReference type="ARBA" id="ARBA00023324"/>
    </source>
</evidence>